<dbReference type="EMBL" id="JBFOLJ010000003">
    <property type="protein sequence ID" value="KAL2548376.1"/>
    <property type="molecule type" value="Genomic_DNA"/>
</dbReference>
<sequence>MDKERNSPCNLTNSFLFSLKNAVDTFIYCFDHRLSCPCLDGFGLQESSVVQCLLSTVGSFGIVVDLLVLMNSPTWSFMAGAVQPLLDFVVADSIGLLQYARKAWRLE</sequence>
<dbReference type="Proteomes" id="UP001604277">
    <property type="component" value="Unassembled WGS sequence"/>
</dbReference>
<accession>A0ABD1WFQ5</accession>
<proteinExistence type="predicted"/>
<organism evidence="1 2">
    <name type="scientific">Forsythia ovata</name>
    <dbReference type="NCBI Taxonomy" id="205694"/>
    <lineage>
        <taxon>Eukaryota</taxon>
        <taxon>Viridiplantae</taxon>
        <taxon>Streptophyta</taxon>
        <taxon>Embryophyta</taxon>
        <taxon>Tracheophyta</taxon>
        <taxon>Spermatophyta</taxon>
        <taxon>Magnoliopsida</taxon>
        <taxon>eudicotyledons</taxon>
        <taxon>Gunneridae</taxon>
        <taxon>Pentapetalae</taxon>
        <taxon>asterids</taxon>
        <taxon>lamiids</taxon>
        <taxon>Lamiales</taxon>
        <taxon>Oleaceae</taxon>
        <taxon>Forsythieae</taxon>
        <taxon>Forsythia</taxon>
    </lineage>
</organism>
<comment type="caution">
    <text evidence="1">The sequence shown here is derived from an EMBL/GenBank/DDBJ whole genome shotgun (WGS) entry which is preliminary data.</text>
</comment>
<protein>
    <submittedName>
        <fullName evidence="1">Uncharacterized protein</fullName>
    </submittedName>
</protein>
<keyword evidence="2" id="KW-1185">Reference proteome</keyword>
<evidence type="ECO:0000313" key="1">
    <source>
        <dbReference type="EMBL" id="KAL2548376.1"/>
    </source>
</evidence>
<name>A0ABD1WFQ5_9LAMI</name>
<evidence type="ECO:0000313" key="2">
    <source>
        <dbReference type="Proteomes" id="UP001604277"/>
    </source>
</evidence>
<reference evidence="2" key="1">
    <citation type="submission" date="2024-07" db="EMBL/GenBank/DDBJ databases">
        <title>Two chromosome-level genome assemblies of Korean endemic species Abeliophyllum distichum and Forsythia ovata (Oleaceae).</title>
        <authorList>
            <person name="Jang H."/>
        </authorList>
    </citation>
    <scope>NUCLEOTIDE SEQUENCE [LARGE SCALE GENOMIC DNA]</scope>
</reference>
<dbReference type="AlphaFoldDB" id="A0ABD1WFQ5"/>
<gene>
    <name evidence="1" type="ORF">Fot_09906</name>
</gene>